<dbReference type="SUPFAM" id="SSF57552">
    <property type="entry name" value="Blood coagulation inhibitor (disintegrin)"/>
    <property type="match status" value="1"/>
</dbReference>
<dbReference type="InterPro" id="IPR001762">
    <property type="entry name" value="Disintegrin_dom"/>
</dbReference>
<reference evidence="7" key="1">
    <citation type="submission" date="2021-11" db="EMBL/GenBank/DDBJ databases">
        <authorList>
            <person name="Herlambang A."/>
            <person name="Guo Y."/>
            <person name="Takashima Y."/>
            <person name="Nishizawa T."/>
        </authorList>
    </citation>
    <scope>NUCLEOTIDE SEQUENCE</scope>
    <source>
        <strain evidence="7">E1425</strain>
    </source>
</reference>
<keyword evidence="2" id="KW-0479">Metal-binding</keyword>
<dbReference type="PROSITE" id="PS50215">
    <property type="entry name" value="ADAM_MEPRO"/>
    <property type="match status" value="1"/>
</dbReference>
<proteinExistence type="predicted"/>
<feature type="binding site" evidence="2">
    <location>
        <position position="453"/>
    </location>
    <ligand>
        <name>Zn(2+)</name>
        <dbReference type="ChEBI" id="CHEBI:29105"/>
        <note>catalytic</note>
    </ligand>
</feature>
<dbReference type="AlphaFoldDB" id="A0A9P3H7P3"/>
<dbReference type="Gene3D" id="4.10.70.10">
    <property type="entry name" value="Disintegrin domain"/>
    <property type="match status" value="1"/>
</dbReference>
<evidence type="ECO:0000256" key="3">
    <source>
        <dbReference type="SAM" id="MobiDB-lite"/>
    </source>
</evidence>
<dbReference type="GO" id="GO:0004222">
    <property type="term" value="F:metalloendopeptidase activity"/>
    <property type="evidence" value="ECO:0007669"/>
    <property type="project" value="InterPro"/>
</dbReference>
<evidence type="ECO:0000259" key="5">
    <source>
        <dbReference type="PROSITE" id="PS50214"/>
    </source>
</evidence>
<dbReference type="Gene3D" id="3.40.390.10">
    <property type="entry name" value="Collagenase (Catalytic Domain)"/>
    <property type="match status" value="1"/>
</dbReference>
<dbReference type="InterPro" id="IPR024079">
    <property type="entry name" value="MetalloPept_cat_dom_sf"/>
</dbReference>
<dbReference type="PROSITE" id="PS50214">
    <property type="entry name" value="DISINTEGRIN_2"/>
    <property type="match status" value="1"/>
</dbReference>
<keyword evidence="8" id="KW-1185">Reference proteome</keyword>
<dbReference type="FunFam" id="4.10.70.10:FF:000001">
    <property type="entry name" value="Disintegrin and metalloproteinase domain-containing protein 22"/>
    <property type="match status" value="1"/>
</dbReference>
<feature type="transmembrane region" description="Helical" evidence="4">
    <location>
        <begin position="738"/>
        <end position="760"/>
    </location>
</feature>
<dbReference type="InterPro" id="IPR036436">
    <property type="entry name" value="Disintegrin_dom_sf"/>
</dbReference>
<dbReference type="Pfam" id="PF13688">
    <property type="entry name" value="Reprolysin_5"/>
    <property type="match status" value="1"/>
</dbReference>
<feature type="domain" description="Disintegrin" evidence="5">
    <location>
        <begin position="541"/>
        <end position="630"/>
    </location>
</feature>
<reference evidence="7" key="2">
    <citation type="journal article" date="2022" name="Microbiol. Resour. Announc.">
        <title>Whole-Genome Sequence of Entomortierella parvispora E1425, a Mucoromycotan Fungus Associated with Burkholderiaceae-Related Endosymbiotic Bacteria.</title>
        <authorList>
            <person name="Herlambang A."/>
            <person name="Guo Y."/>
            <person name="Takashima Y."/>
            <person name="Narisawa K."/>
            <person name="Ohta H."/>
            <person name="Nishizawa T."/>
        </authorList>
    </citation>
    <scope>NUCLEOTIDE SEQUENCE</scope>
    <source>
        <strain evidence="7">E1425</strain>
    </source>
</reference>
<evidence type="ECO:0000256" key="4">
    <source>
        <dbReference type="SAM" id="Phobius"/>
    </source>
</evidence>
<name>A0A9P3H7P3_9FUNG</name>
<evidence type="ECO:0000313" key="7">
    <source>
        <dbReference type="EMBL" id="GJJ71610.1"/>
    </source>
</evidence>
<dbReference type="SMART" id="SM00050">
    <property type="entry name" value="DISIN"/>
    <property type="match status" value="1"/>
</dbReference>
<comment type="caution">
    <text evidence="7">The sequence shown here is derived from an EMBL/GenBank/DDBJ whole genome shotgun (WGS) entry which is preliminary data.</text>
</comment>
<evidence type="ECO:0000313" key="8">
    <source>
        <dbReference type="Proteomes" id="UP000827284"/>
    </source>
</evidence>
<evidence type="ECO:0000259" key="6">
    <source>
        <dbReference type="PROSITE" id="PS50215"/>
    </source>
</evidence>
<feature type="region of interest" description="Disordered" evidence="3">
    <location>
        <begin position="922"/>
        <end position="968"/>
    </location>
</feature>
<feature type="binding site" evidence="2">
    <location>
        <position position="463"/>
    </location>
    <ligand>
        <name>Zn(2+)</name>
        <dbReference type="ChEBI" id="CHEBI:29105"/>
        <note>catalytic</note>
    </ligand>
</feature>
<keyword evidence="1" id="KW-1015">Disulfide bond</keyword>
<feature type="active site" evidence="2">
    <location>
        <position position="454"/>
    </location>
</feature>
<keyword evidence="4" id="KW-0472">Membrane</keyword>
<sequence length="968" mass="103497">MLSLSSTTSAHSPAWPSIAYSETIQSLHHDILPRSLLSSSSSHISVLSKRSERAPSKAINIVQRGDRVRLEFSAFNSTFFLHLEPNNDLVHPNLDLSGHEDLSSVQDIKAFKGFVVQDEDTSLRKWNRDLTTSAAEGASHTYEHRLYEEGVLGWARMMIEHDANSDKMVLRGAFTDGSTTYHVTSRQHYHVQKRSDDHSPSSSAPADGELVIYRDSDIFKHKLKQGDHDEPLSTCGSTGPSYASPEQHHGYYYPPDLTAPVPMGGAGSVFEMGMPFRKRDDVTVKVAGPNPVPTGCPASRMVNYMGVAADCVYVRSYGGLENARKQILADFNTASAIYESTFNVALGLNALQIESMNCPTIPVQDTFWNQECTNNYTITDRLSDFSYWRGQDGRSTDGNGLWHLVTGCNSGSIIGIAWTQALCQTTAIAQGSQYTAGVAVSSISPNSWMVVAHEVGHGFGANHDCTASTCVSAAAIQAAACCPLSGTQCNAGDHYIMNPAEQTATSIFSPCSINAICSNIGSPSGSCLQPAGAKVTQSLSLNVCGNGIKEAGEQCDCGSPDECAKDPCCDGTTCTFKGNAVCDDLNDDCCNNCQLAPAGMVCRSAISDCDIAETCSGNSTTCPPDVRIPNLTSCQILAVGANNRTVVQGQGQCANGICTSRDLQCAQQDRPGITGQCTAMKSGCAMLCNDPSGAANSCMQIPGVNFVDGSPCGNSNEGMCVNGDCVLPGGWARNNLQILIPVICAIVVICGGGVGLGIFCHRRMAKKRVLLGKIKEQSLGLPEPSTGKDGKEGADVPRWMVTENRRQSATGLSTSAATLMSRRPSSSQAISRRTSLSAQHILGQEDDAGTSQGIDLSNTSAAQQQLYYQYCQAQAQAQGQTAGETQEPVLVPPQNVHAYPYTYMTQHRLEHEHNSPFLYQLESPPLPGLQSPAPAYSPFGGEGQAGRFPDAEYHSDQQNRPGHPQSQQ</sequence>
<dbReference type="GO" id="GO:0046872">
    <property type="term" value="F:metal ion binding"/>
    <property type="evidence" value="ECO:0007669"/>
    <property type="project" value="UniProtKB-KW"/>
</dbReference>
<comment type="caution">
    <text evidence="2">Lacks conserved residue(s) required for the propagation of feature annotation.</text>
</comment>
<organism evidence="7 8">
    <name type="scientific">Entomortierella parvispora</name>
    <dbReference type="NCBI Taxonomy" id="205924"/>
    <lineage>
        <taxon>Eukaryota</taxon>
        <taxon>Fungi</taxon>
        <taxon>Fungi incertae sedis</taxon>
        <taxon>Mucoromycota</taxon>
        <taxon>Mortierellomycotina</taxon>
        <taxon>Mortierellomycetes</taxon>
        <taxon>Mortierellales</taxon>
        <taxon>Mortierellaceae</taxon>
        <taxon>Entomortierella</taxon>
    </lineage>
</organism>
<keyword evidence="2" id="KW-0862">Zinc</keyword>
<evidence type="ECO:0000256" key="2">
    <source>
        <dbReference type="PROSITE-ProRule" id="PRU00276"/>
    </source>
</evidence>
<feature type="compositionally biased region" description="Polar residues" evidence="3">
    <location>
        <begin position="958"/>
        <end position="968"/>
    </location>
</feature>
<dbReference type="OrthoDB" id="5951731at2759"/>
<accession>A0A9P3H7P3</accession>
<dbReference type="InterPro" id="IPR001590">
    <property type="entry name" value="Peptidase_M12B"/>
</dbReference>
<gene>
    <name evidence="7" type="ORF">EMPS_03960</name>
</gene>
<dbReference type="PANTHER" id="PTHR11905:SF159">
    <property type="entry name" value="ADAM METALLOPROTEASE"/>
    <property type="match status" value="1"/>
</dbReference>
<keyword evidence="4" id="KW-1133">Transmembrane helix</keyword>
<feature type="domain" description="Peptidase M12B" evidence="6">
    <location>
        <begin position="300"/>
        <end position="532"/>
    </location>
</feature>
<evidence type="ECO:0000256" key="1">
    <source>
        <dbReference type="ARBA" id="ARBA00023157"/>
    </source>
</evidence>
<keyword evidence="4" id="KW-0812">Transmembrane</keyword>
<protein>
    <submittedName>
        <fullName evidence="7">Uncharacterized protein</fullName>
    </submittedName>
</protein>
<dbReference type="Pfam" id="PF00200">
    <property type="entry name" value="Disintegrin"/>
    <property type="match status" value="1"/>
</dbReference>
<dbReference type="PANTHER" id="PTHR11905">
    <property type="entry name" value="ADAM A DISINTEGRIN AND METALLOPROTEASE DOMAIN"/>
    <property type="match status" value="1"/>
</dbReference>
<dbReference type="SUPFAM" id="SSF55486">
    <property type="entry name" value="Metalloproteases ('zincins'), catalytic domain"/>
    <property type="match status" value="1"/>
</dbReference>
<feature type="binding site" evidence="2">
    <location>
        <position position="457"/>
    </location>
    <ligand>
        <name>Zn(2+)</name>
        <dbReference type="ChEBI" id="CHEBI:29105"/>
        <note>catalytic</note>
    </ligand>
</feature>
<dbReference type="GO" id="GO:0006508">
    <property type="term" value="P:proteolysis"/>
    <property type="evidence" value="ECO:0007669"/>
    <property type="project" value="InterPro"/>
</dbReference>
<dbReference type="EMBL" id="BQFW01000005">
    <property type="protein sequence ID" value="GJJ71610.1"/>
    <property type="molecule type" value="Genomic_DNA"/>
</dbReference>
<dbReference type="Proteomes" id="UP000827284">
    <property type="component" value="Unassembled WGS sequence"/>
</dbReference>